<evidence type="ECO:0000256" key="11">
    <source>
        <dbReference type="ARBA" id="ARBA00061329"/>
    </source>
</evidence>
<proteinExistence type="inferred from homology"/>
<feature type="compositionally biased region" description="Low complexity" evidence="13">
    <location>
        <begin position="258"/>
        <end position="272"/>
    </location>
</feature>
<name>A0A2T7NHY6_POMCA</name>
<organism evidence="14 15">
    <name type="scientific">Pomacea canaliculata</name>
    <name type="common">Golden apple snail</name>
    <dbReference type="NCBI Taxonomy" id="400727"/>
    <lineage>
        <taxon>Eukaryota</taxon>
        <taxon>Metazoa</taxon>
        <taxon>Spiralia</taxon>
        <taxon>Lophotrochozoa</taxon>
        <taxon>Mollusca</taxon>
        <taxon>Gastropoda</taxon>
        <taxon>Caenogastropoda</taxon>
        <taxon>Architaenioglossa</taxon>
        <taxon>Ampullarioidea</taxon>
        <taxon>Ampullariidae</taxon>
        <taxon>Pomacea</taxon>
    </lineage>
</organism>
<keyword evidence="6" id="KW-0498">Mitosis</keyword>
<reference evidence="14 15" key="1">
    <citation type="submission" date="2018-04" db="EMBL/GenBank/DDBJ databases">
        <title>The genome of golden apple snail Pomacea canaliculata provides insight into stress tolerance and invasive adaptation.</title>
        <authorList>
            <person name="Liu C."/>
            <person name="Liu B."/>
            <person name="Ren Y."/>
            <person name="Zhang Y."/>
            <person name="Wang H."/>
            <person name="Li S."/>
            <person name="Jiang F."/>
            <person name="Yin L."/>
            <person name="Zhang G."/>
            <person name="Qian W."/>
            <person name="Fan W."/>
        </authorList>
    </citation>
    <scope>NUCLEOTIDE SEQUENCE [LARGE SCALE GENOMIC DNA]</scope>
    <source>
        <strain evidence="14">SZHN2017</strain>
        <tissue evidence="14">Muscle</tissue>
    </source>
</reference>
<dbReference type="EMBL" id="PZQS01000012">
    <property type="protein sequence ID" value="PVD20790.1"/>
    <property type="molecule type" value="Genomic_DNA"/>
</dbReference>
<dbReference type="GO" id="GO:0005737">
    <property type="term" value="C:cytoplasm"/>
    <property type="evidence" value="ECO:0007669"/>
    <property type="project" value="TreeGrafter"/>
</dbReference>
<dbReference type="InterPro" id="IPR025875">
    <property type="entry name" value="Leu-rich_rpt_4"/>
</dbReference>
<evidence type="ECO:0000256" key="7">
    <source>
        <dbReference type="ARBA" id="ARBA00023054"/>
    </source>
</evidence>
<keyword evidence="5" id="KW-0677">Repeat</keyword>
<feature type="compositionally biased region" description="Polar residues" evidence="13">
    <location>
        <begin position="417"/>
        <end position="430"/>
    </location>
</feature>
<dbReference type="Gene3D" id="3.80.10.10">
    <property type="entry name" value="Ribonuclease Inhibitor"/>
    <property type="match status" value="2"/>
</dbReference>
<feature type="compositionally biased region" description="Basic and acidic residues" evidence="13">
    <location>
        <begin position="338"/>
        <end position="355"/>
    </location>
</feature>
<dbReference type="AlphaFoldDB" id="A0A2T7NHY6"/>
<feature type="compositionally biased region" description="Polar residues" evidence="13">
    <location>
        <begin position="525"/>
        <end position="534"/>
    </location>
</feature>
<feature type="region of interest" description="Disordered" evidence="13">
    <location>
        <begin position="514"/>
        <end position="534"/>
    </location>
</feature>
<dbReference type="SUPFAM" id="SSF52075">
    <property type="entry name" value="Outer arm dynein light chain 1"/>
    <property type="match status" value="1"/>
</dbReference>
<evidence type="ECO:0000256" key="3">
    <source>
        <dbReference type="ARBA" id="ARBA00022614"/>
    </source>
</evidence>
<comment type="function">
    <text evidence="10">Required for the organization of the mitotic spindle. Maintains the structural integrity of centrosomes during mitosis.</text>
</comment>
<evidence type="ECO:0000256" key="12">
    <source>
        <dbReference type="ARBA" id="ARBA00067351"/>
    </source>
</evidence>
<comment type="similarity">
    <text evidence="11">Belongs to the LRRCC1 family.</text>
</comment>
<keyword evidence="15" id="KW-1185">Reference proteome</keyword>
<dbReference type="FunFam" id="3.80.10.10:FF:000148">
    <property type="entry name" value="Leucine rich repeat and coiled-coil centrosomal protein 1"/>
    <property type="match status" value="1"/>
</dbReference>
<evidence type="ECO:0000256" key="9">
    <source>
        <dbReference type="ARBA" id="ARBA00023306"/>
    </source>
</evidence>
<sequence length="534" mass="57654">MASGDIGRINLDSLELSLIDSGIQSMKDVPLSPHLQSLNLHSNYIQHIQGLELMHNLKHLDISANQIDNISGLESLISLKTLNLSCNLITVVQGLSALRSLVKLNLSYNQIEDISGLRSLAGSDYKLSQLELHGNRLRSLTHVQHSLRLCSNLRHLILSQDGSSNPVCHQEGYQTDLFTAFPQLETLNGIDRQGRRTLPPEIGSNVPELEAYLDFLLSGGSTNTSTASEGTRSTVKTPRIDEVLAKFRLQGATSAGPSISSAATSGTEAESSPRSAGATPGKPQAASRMTQARFTTFVADQYDRLSELEEEVKRLQLAQHKVGPSGRTPRTNSSASSSRRDDTEEEVEPVRERNTAGDNVAKSQQKPNLGQAQRKQTPTPAVTPTTLIKAQTKRGSARKQRSVREPGKADGRREHVSSSSPNVTRWQRQGSGRRETARRPASYLCATAEGAGDGAREAVESGARGPPAGRPYQGRAGQAEPSDLGLPQIIISGCQRSPQPQICCTNGERFMAEGTGSERARGGVSVQQSKPVRI</sequence>
<gene>
    <name evidence="14" type="ORF">C0Q70_18951</name>
</gene>
<protein>
    <recommendedName>
        <fullName evidence="12">Leucine-rich repeat and coiled-coil domain-containing protein 1</fullName>
    </recommendedName>
</protein>
<evidence type="ECO:0000313" key="15">
    <source>
        <dbReference type="Proteomes" id="UP000245119"/>
    </source>
</evidence>
<dbReference type="SMART" id="SM00365">
    <property type="entry name" value="LRR_SD22"/>
    <property type="match status" value="4"/>
</dbReference>
<evidence type="ECO:0000256" key="8">
    <source>
        <dbReference type="ARBA" id="ARBA00023212"/>
    </source>
</evidence>
<evidence type="ECO:0000256" key="4">
    <source>
        <dbReference type="ARBA" id="ARBA00022618"/>
    </source>
</evidence>
<feature type="compositionally biased region" description="Polar residues" evidence="13">
    <location>
        <begin position="328"/>
        <end position="337"/>
    </location>
</feature>
<keyword evidence="3" id="KW-0433">Leucine-rich repeat</keyword>
<keyword evidence="7" id="KW-0175">Coiled coil</keyword>
<evidence type="ECO:0000256" key="10">
    <source>
        <dbReference type="ARBA" id="ARBA00054059"/>
    </source>
</evidence>
<comment type="subcellular location">
    <subcellularLocation>
        <location evidence="1">Cytoplasm</location>
        <location evidence="1">Cytoskeleton</location>
        <location evidence="1">Microtubule organizing center</location>
        <location evidence="1">Centrosome</location>
        <location evidence="1">Centriole</location>
    </subcellularLocation>
</comment>
<dbReference type="STRING" id="400727.A0A2T7NHY6"/>
<dbReference type="Proteomes" id="UP000245119">
    <property type="component" value="Linkage Group LG12"/>
</dbReference>
<feature type="region of interest" description="Disordered" evidence="13">
    <location>
        <begin position="317"/>
        <end position="482"/>
    </location>
</feature>
<keyword evidence="2" id="KW-0963">Cytoplasm</keyword>
<evidence type="ECO:0000256" key="6">
    <source>
        <dbReference type="ARBA" id="ARBA00022776"/>
    </source>
</evidence>
<dbReference type="InterPro" id="IPR001611">
    <property type="entry name" value="Leu-rich_rpt"/>
</dbReference>
<feature type="region of interest" description="Disordered" evidence="13">
    <location>
        <begin position="252"/>
        <end position="290"/>
    </location>
</feature>
<dbReference type="Pfam" id="PF12799">
    <property type="entry name" value="LRR_4"/>
    <property type="match status" value="2"/>
</dbReference>
<feature type="compositionally biased region" description="Polar residues" evidence="13">
    <location>
        <begin position="361"/>
        <end position="389"/>
    </location>
</feature>
<dbReference type="PROSITE" id="PS51450">
    <property type="entry name" value="LRR"/>
    <property type="match status" value="4"/>
</dbReference>
<accession>A0A2T7NHY6</accession>
<dbReference type="GO" id="GO:0051301">
    <property type="term" value="P:cell division"/>
    <property type="evidence" value="ECO:0007669"/>
    <property type="project" value="UniProtKB-KW"/>
</dbReference>
<feature type="compositionally biased region" description="Basic residues" evidence="13">
    <location>
        <begin position="391"/>
        <end position="401"/>
    </location>
</feature>
<keyword evidence="4" id="KW-0132">Cell division</keyword>
<evidence type="ECO:0000256" key="1">
    <source>
        <dbReference type="ARBA" id="ARBA00004114"/>
    </source>
</evidence>
<keyword evidence="8" id="KW-0206">Cytoskeleton</keyword>
<evidence type="ECO:0000256" key="5">
    <source>
        <dbReference type="ARBA" id="ARBA00022737"/>
    </source>
</evidence>
<evidence type="ECO:0000313" key="14">
    <source>
        <dbReference type="EMBL" id="PVD20790.1"/>
    </source>
</evidence>
<evidence type="ECO:0000256" key="13">
    <source>
        <dbReference type="SAM" id="MobiDB-lite"/>
    </source>
</evidence>
<dbReference type="GO" id="GO:0005814">
    <property type="term" value="C:centriole"/>
    <property type="evidence" value="ECO:0007669"/>
    <property type="project" value="UniProtKB-SubCell"/>
</dbReference>
<evidence type="ECO:0000256" key="2">
    <source>
        <dbReference type="ARBA" id="ARBA00022490"/>
    </source>
</evidence>
<dbReference type="PANTHER" id="PTHR15454:SF34">
    <property type="entry name" value="LEUCINE-RICH REPEAT AND COILED-COIL DOMAIN-CONTAINING PROTEIN 1"/>
    <property type="match status" value="1"/>
</dbReference>
<feature type="compositionally biased region" description="Basic and acidic residues" evidence="13">
    <location>
        <begin position="402"/>
        <end position="416"/>
    </location>
</feature>
<dbReference type="InterPro" id="IPR032675">
    <property type="entry name" value="LRR_dom_sf"/>
</dbReference>
<keyword evidence="9" id="KW-0131">Cell cycle</keyword>
<dbReference type="PANTHER" id="PTHR15454">
    <property type="entry name" value="NISCHARIN RELATED"/>
    <property type="match status" value="1"/>
</dbReference>
<comment type="caution">
    <text evidence="14">The sequence shown here is derived from an EMBL/GenBank/DDBJ whole genome shotgun (WGS) entry which is preliminary data.</text>
</comment>